<protein>
    <submittedName>
        <fullName evidence="2">Uncharacterized protein</fullName>
    </submittedName>
</protein>
<feature type="transmembrane region" description="Helical" evidence="1">
    <location>
        <begin position="34"/>
        <end position="55"/>
    </location>
</feature>
<keyword evidence="1" id="KW-1133">Transmembrane helix</keyword>
<evidence type="ECO:0000313" key="3">
    <source>
        <dbReference type="Proteomes" id="UP000032024"/>
    </source>
</evidence>
<keyword evidence="1" id="KW-0812">Transmembrane</keyword>
<organism evidence="2 3">
    <name type="scientific">Heyndrickxia coagulans</name>
    <name type="common">Weizmannia coagulans</name>
    <dbReference type="NCBI Taxonomy" id="1398"/>
    <lineage>
        <taxon>Bacteria</taxon>
        <taxon>Bacillati</taxon>
        <taxon>Bacillota</taxon>
        <taxon>Bacilli</taxon>
        <taxon>Bacillales</taxon>
        <taxon>Bacillaceae</taxon>
        <taxon>Heyndrickxia</taxon>
    </lineage>
</organism>
<proteinExistence type="predicted"/>
<reference evidence="3" key="1">
    <citation type="submission" date="2015-01" db="EMBL/GenBank/DDBJ databases">
        <title>Comparative genome analysis of Bacillus coagulans HM-08, Clostridium butyricum HM-68, Bacillus subtilis HM-66 and Bacillus paralicheniformis BL-09.</title>
        <authorList>
            <person name="Zhang H."/>
        </authorList>
    </citation>
    <scope>NUCLEOTIDE SEQUENCE [LARGE SCALE GENOMIC DNA]</scope>
    <source>
        <strain evidence="3">HM-08</strain>
    </source>
</reference>
<dbReference type="AlphaFoldDB" id="A0AAN0TA66"/>
<keyword evidence="1" id="KW-0472">Membrane</keyword>
<name>A0AAN0TA66_HEYCO</name>
<evidence type="ECO:0000313" key="2">
    <source>
        <dbReference type="EMBL" id="AJO24844.1"/>
    </source>
</evidence>
<accession>A0AAN0TA66</accession>
<evidence type="ECO:0000256" key="1">
    <source>
        <dbReference type="SAM" id="Phobius"/>
    </source>
</evidence>
<gene>
    <name evidence="2" type="ORF">SB48_HM08orf06392</name>
</gene>
<dbReference type="Proteomes" id="UP000032024">
    <property type="component" value="Chromosome"/>
</dbReference>
<dbReference type="EMBL" id="CP010525">
    <property type="protein sequence ID" value="AJO24844.1"/>
    <property type="molecule type" value="Genomic_DNA"/>
</dbReference>
<keyword evidence="3" id="KW-1185">Reference proteome</keyword>
<sequence length="56" mass="5999">MDSGRGILYRKNAAVAKMESSGALCRMEQKPWTLLLLFSWAAGVSSVPTVIVSIAS</sequence>